<dbReference type="Proteomes" id="UP000799437">
    <property type="component" value="Unassembled WGS sequence"/>
</dbReference>
<dbReference type="AlphaFoldDB" id="A0A6A6VWZ4"/>
<dbReference type="GeneID" id="54488682"/>
<feature type="region of interest" description="Disordered" evidence="1">
    <location>
        <begin position="38"/>
        <end position="114"/>
    </location>
</feature>
<evidence type="ECO:0000313" key="3">
    <source>
        <dbReference type="Proteomes" id="UP000799437"/>
    </source>
</evidence>
<organism evidence="2 3">
    <name type="scientific">Pseudovirgaria hyperparasitica</name>
    <dbReference type="NCBI Taxonomy" id="470096"/>
    <lineage>
        <taxon>Eukaryota</taxon>
        <taxon>Fungi</taxon>
        <taxon>Dikarya</taxon>
        <taxon>Ascomycota</taxon>
        <taxon>Pezizomycotina</taxon>
        <taxon>Dothideomycetes</taxon>
        <taxon>Dothideomycetes incertae sedis</taxon>
        <taxon>Acrospermales</taxon>
        <taxon>Acrospermaceae</taxon>
        <taxon>Pseudovirgaria</taxon>
    </lineage>
</organism>
<protein>
    <submittedName>
        <fullName evidence="2">Uncharacterized protein</fullName>
    </submittedName>
</protein>
<accession>A0A6A6VWZ4</accession>
<gene>
    <name evidence="2" type="ORF">EJ05DRAFT_504863</name>
</gene>
<feature type="region of interest" description="Disordered" evidence="1">
    <location>
        <begin position="1"/>
        <end position="23"/>
    </location>
</feature>
<sequence>MSSSKTPSKPSSKPAHHNLSLCTNPSFGHDVSAALRISTSPSSLTSTSTSRTTSTTSSHHRNSSYLYETPAPPPPSPVDFGFPSCASDRSSSISEDSDWSLDGSSCYHGAEGRR</sequence>
<feature type="compositionally biased region" description="Low complexity" evidence="1">
    <location>
        <begin position="38"/>
        <end position="57"/>
    </location>
</feature>
<dbReference type="EMBL" id="ML996583">
    <property type="protein sequence ID" value="KAF2753777.1"/>
    <property type="molecule type" value="Genomic_DNA"/>
</dbReference>
<feature type="compositionally biased region" description="Low complexity" evidence="1">
    <location>
        <begin position="1"/>
        <end position="13"/>
    </location>
</feature>
<evidence type="ECO:0000313" key="2">
    <source>
        <dbReference type="EMBL" id="KAF2753777.1"/>
    </source>
</evidence>
<name>A0A6A6VWZ4_9PEZI</name>
<feature type="compositionally biased region" description="Low complexity" evidence="1">
    <location>
        <begin position="84"/>
        <end position="94"/>
    </location>
</feature>
<dbReference type="RefSeq" id="XP_033596228.1">
    <property type="nucleotide sequence ID" value="XM_033747628.1"/>
</dbReference>
<evidence type="ECO:0000256" key="1">
    <source>
        <dbReference type="SAM" id="MobiDB-lite"/>
    </source>
</evidence>
<keyword evidence="3" id="KW-1185">Reference proteome</keyword>
<reference evidence="2" key="1">
    <citation type="journal article" date="2020" name="Stud. Mycol.">
        <title>101 Dothideomycetes genomes: a test case for predicting lifestyles and emergence of pathogens.</title>
        <authorList>
            <person name="Haridas S."/>
            <person name="Albert R."/>
            <person name="Binder M."/>
            <person name="Bloem J."/>
            <person name="Labutti K."/>
            <person name="Salamov A."/>
            <person name="Andreopoulos B."/>
            <person name="Baker S."/>
            <person name="Barry K."/>
            <person name="Bills G."/>
            <person name="Bluhm B."/>
            <person name="Cannon C."/>
            <person name="Castanera R."/>
            <person name="Culley D."/>
            <person name="Daum C."/>
            <person name="Ezra D."/>
            <person name="Gonzalez J."/>
            <person name="Henrissat B."/>
            <person name="Kuo A."/>
            <person name="Liang C."/>
            <person name="Lipzen A."/>
            <person name="Lutzoni F."/>
            <person name="Magnuson J."/>
            <person name="Mondo S."/>
            <person name="Nolan M."/>
            <person name="Ohm R."/>
            <person name="Pangilinan J."/>
            <person name="Park H.-J."/>
            <person name="Ramirez L."/>
            <person name="Alfaro M."/>
            <person name="Sun H."/>
            <person name="Tritt A."/>
            <person name="Yoshinaga Y."/>
            <person name="Zwiers L.-H."/>
            <person name="Turgeon B."/>
            <person name="Goodwin S."/>
            <person name="Spatafora J."/>
            <person name="Crous P."/>
            <person name="Grigoriev I."/>
        </authorList>
    </citation>
    <scope>NUCLEOTIDE SEQUENCE</scope>
    <source>
        <strain evidence="2">CBS 121739</strain>
    </source>
</reference>
<proteinExistence type="predicted"/>